<reference evidence="2 3" key="1">
    <citation type="journal article" date="2020" name="Nature">
        <title>Six reference-quality genomes reveal evolution of bat adaptations.</title>
        <authorList>
            <person name="Jebb D."/>
            <person name="Huang Z."/>
            <person name="Pippel M."/>
            <person name="Hughes G.M."/>
            <person name="Lavrichenko K."/>
            <person name="Devanna P."/>
            <person name="Winkler S."/>
            <person name="Jermiin L.S."/>
            <person name="Skirmuntt E.C."/>
            <person name="Katzourakis A."/>
            <person name="Burkitt-Gray L."/>
            <person name="Ray D.A."/>
            <person name="Sullivan K.A.M."/>
            <person name="Roscito J.G."/>
            <person name="Kirilenko B.M."/>
            <person name="Davalos L.M."/>
            <person name="Corthals A.P."/>
            <person name="Power M.L."/>
            <person name="Jones G."/>
            <person name="Ransome R.D."/>
            <person name="Dechmann D.K.N."/>
            <person name="Locatelli A.G."/>
            <person name="Puechmaille S.J."/>
            <person name="Fedrigo O."/>
            <person name="Jarvis E.D."/>
            <person name="Hiller M."/>
            <person name="Vernes S.C."/>
            <person name="Myers E.W."/>
            <person name="Teeling E.C."/>
        </authorList>
    </citation>
    <scope>NUCLEOTIDE SEQUENCE [LARGE SCALE GENOMIC DNA]</scope>
    <source>
        <strain evidence="2">MRouAeg1</strain>
        <tissue evidence="2">Muscle</tissue>
    </source>
</reference>
<sequence>MPRGGLQMWIFHEVPSMVTSLPTHREHGLIVDSSNHQAGFTVEEHGPRSDCQAAPSTPRPGTRQTTGGHWRASGPSPACCSRRLLGRPGLPLSDGCTPGRPESRTERDSTAALMPTKASTWKSFMALPLTSHERELVMGLRSATPEARNRAGGAWLPSNDSSPGTGSWALWAAGYCGRRLSAPHPGQ</sequence>
<feature type="region of interest" description="Disordered" evidence="1">
    <location>
        <begin position="40"/>
        <end position="78"/>
    </location>
</feature>
<feature type="region of interest" description="Disordered" evidence="1">
    <location>
        <begin position="90"/>
        <end position="111"/>
    </location>
</feature>
<evidence type="ECO:0000256" key="1">
    <source>
        <dbReference type="SAM" id="MobiDB-lite"/>
    </source>
</evidence>
<feature type="compositionally biased region" description="Low complexity" evidence="1">
    <location>
        <begin position="59"/>
        <end position="68"/>
    </location>
</feature>
<accession>A0A7J8IKT2</accession>
<dbReference type="Proteomes" id="UP000593571">
    <property type="component" value="Unassembled WGS sequence"/>
</dbReference>
<protein>
    <submittedName>
        <fullName evidence="2">Uncharacterized protein</fullName>
    </submittedName>
</protein>
<evidence type="ECO:0000313" key="2">
    <source>
        <dbReference type="EMBL" id="KAF6485246.1"/>
    </source>
</evidence>
<keyword evidence="3" id="KW-1185">Reference proteome</keyword>
<dbReference type="EMBL" id="JACASE010000003">
    <property type="protein sequence ID" value="KAF6485246.1"/>
    <property type="molecule type" value="Genomic_DNA"/>
</dbReference>
<organism evidence="2 3">
    <name type="scientific">Rousettus aegyptiacus</name>
    <name type="common">Egyptian fruit bat</name>
    <name type="synonym">Pteropus aegyptiacus</name>
    <dbReference type="NCBI Taxonomy" id="9407"/>
    <lineage>
        <taxon>Eukaryota</taxon>
        <taxon>Metazoa</taxon>
        <taxon>Chordata</taxon>
        <taxon>Craniata</taxon>
        <taxon>Vertebrata</taxon>
        <taxon>Euteleostomi</taxon>
        <taxon>Mammalia</taxon>
        <taxon>Eutheria</taxon>
        <taxon>Laurasiatheria</taxon>
        <taxon>Chiroptera</taxon>
        <taxon>Yinpterochiroptera</taxon>
        <taxon>Pteropodoidea</taxon>
        <taxon>Pteropodidae</taxon>
        <taxon>Rousettinae</taxon>
        <taxon>Rousettus</taxon>
    </lineage>
</organism>
<evidence type="ECO:0000313" key="3">
    <source>
        <dbReference type="Proteomes" id="UP000593571"/>
    </source>
</evidence>
<comment type="caution">
    <text evidence="2">The sequence shown here is derived from an EMBL/GenBank/DDBJ whole genome shotgun (WGS) entry which is preliminary data.</text>
</comment>
<gene>
    <name evidence="2" type="ORF">HJG63_010500</name>
</gene>
<proteinExistence type="predicted"/>
<dbReference type="AlphaFoldDB" id="A0A7J8IKT2"/>
<name>A0A7J8IKT2_ROUAE</name>